<dbReference type="OrthoDB" id="627554at2"/>
<keyword evidence="1" id="KW-0378">Hydrolase</keyword>
<accession>A0A507ZTH6</accession>
<dbReference type="Gene3D" id="2.40.160.20">
    <property type="match status" value="1"/>
</dbReference>
<dbReference type="GO" id="GO:0016787">
    <property type="term" value="F:hydrolase activity"/>
    <property type="evidence" value="ECO:0007669"/>
    <property type="project" value="UniProtKB-KW"/>
</dbReference>
<dbReference type="AlphaFoldDB" id="A0A507ZTH6"/>
<gene>
    <name evidence="1" type="ORF">FKR84_04850</name>
</gene>
<name>A0A507ZTH6_9FLAO</name>
<organism evidence="1 2">
    <name type="scientific">Haloflavibacter putidus</name>
    <dbReference type="NCBI Taxonomy" id="2576776"/>
    <lineage>
        <taxon>Bacteria</taxon>
        <taxon>Pseudomonadati</taxon>
        <taxon>Bacteroidota</taxon>
        <taxon>Flavobacteriia</taxon>
        <taxon>Flavobacteriales</taxon>
        <taxon>Flavobacteriaceae</taxon>
        <taxon>Haloflavibacter</taxon>
    </lineage>
</organism>
<dbReference type="RefSeq" id="WP_141421141.1">
    <property type="nucleotide sequence ID" value="NZ_VIAR01000003.1"/>
</dbReference>
<dbReference type="InterPro" id="IPR018550">
    <property type="entry name" value="Lipid-A_deacylase-rel"/>
</dbReference>
<protein>
    <submittedName>
        <fullName evidence="1">Acyloxyacyl hydrolase</fullName>
    </submittedName>
</protein>
<evidence type="ECO:0000313" key="2">
    <source>
        <dbReference type="Proteomes" id="UP000317169"/>
    </source>
</evidence>
<comment type="caution">
    <text evidence="1">The sequence shown here is derived from an EMBL/GenBank/DDBJ whole genome shotgun (WGS) entry which is preliminary data.</text>
</comment>
<dbReference type="EMBL" id="VIAR01000003">
    <property type="protein sequence ID" value="TQD39823.1"/>
    <property type="molecule type" value="Genomic_DNA"/>
</dbReference>
<dbReference type="Pfam" id="PF09411">
    <property type="entry name" value="PagL"/>
    <property type="match status" value="1"/>
</dbReference>
<sequence>MKKWLFLGAVFCCMLGFSQEENSLHEFSLDYFYGSILEHNKAIGHLITKHPEGVILSYNRKTYGKNAWEAAFNYPDYGVSAIFQNMKNPYLGENIGLYAHYNFYFLNRKLQFRLGQGLAYATNPYDAKNNYENNAYGSHFLASTFVALNYKQANIFRGLGVHFGLSVIHYSNANVKAPNTSTNTLAANIGINYLLDADKELTYKTFEKQKFIEPIRFNFIARGGINASDVIGMKSYPFYTFGMFADKRLSLKSSILLGTEVFFSPMLKELIRYRGIAYPEENISGDESSTRAGIFAGYQLHLGKNSIVANGGYYYYYPYDFEGQVYLRAGIQREISKHLFASISVKAHAAKAEAVEFTIGYRL</sequence>
<reference evidence="1 2" key="1">
    <citation type="submission" date="2019-06" db="EMBL/GenBank/DDBJ databases">
        <title>Flavibacter putida gen. nov., sp. nov., a novel marine bacterium of the family Flavobacteriaceae isolated from coastal seawater.</title>
        <authorList>
            <person name="Feng X."/>
        </authorList>
    </citation>
    <scope>NUCLEOTIDE SEQUENCE [LARGE SCALE GENOMIC DNA]</scope>
    <source>
        <strain evidence="1 2">PLHSN227</strain>
    </source>
</reference>
<proteinExistence type="predicted"/>
<dbReference type="Proteomes" id="UP000317169">
    <property type="component" value="Unassembled WGS sequence"/>
</dbReference>
<keyword evidence="2" id="KW-1185">Reference proteome</keyword>
<evidence type="ECO:0000313" key="1">
    <source>
        <dbReference type="EMBL" id="TQD39823.1"/>
    </source>
</evidence>